<proteinExistence type="predicted"/>
<dbReference type="RefSeq" id="WP_150096243.1">
    <property type="nucleotide sequence ID" value="NZ_VWPL01000004.1"/>
</dbReference>
<keyword evidence="4" id="KW-1185">Reference proteome</keyword>
<dbReference type="AlphaFoldDB" id="A0A5M6I3T5"/>
<organism evidence="3 4">
    <name type="scientific">Blastochloris sulfoviridis</name>
    <dbReference type="NCBI Taxonomy" id="50712"/>
    <lineage>
        <taxon>Bacteria</taxon>
        <taxon>Pseudomonadati</taxon>
        <taxon>Pseudomonadota</taxon>
        <taxon>Alphaproteobacteria</taxon>
        <taxon>Hyphomicrobiales</taxon>
        <taxon>Blastochloridaceae</taxon>
        <taxon>Blastochloris</taxon>
    </lineage>
</organism>
<feature type="compositionally biased region" description="Pro residues" evidence="1">
    <location>
        <begin position="425"/>
        <end position="437"/>
    </location>
</feature>
<evidence type="ECO:0000313" key="3">
    <source>
        <dbReference type="EMBL" id="KAA5602874.1"/>
    </source>
</evidence>
<keyword evidence="2" id="KW-1133">Transmembrane helix</keyword>
<feature type="transmembrane region" description="Helical" evidence="2">
    <location>
        <begin position="34"/>
        <end position="59"/>
    </location>
</feature>
<evidence type="ECO:0008006" key="5">
    <source>
        <dbReference type="Google" id="ProtNLM"/>
    </source>
</evidence>
<keyword evidence="2" id="KW-0472">Membrane</keyword>
<evidence type="ECO:0000313" key="4">
    <source>
        <dbReference type="Proteomes" id="UP000323886"/>
    </source>
</evidence>
<accession>A0A5M6I3T5</accession>
<dbReference type="Proteomes" id="UP000323886">
    <property type="component" value="Unassembled WGS sequence"/>
</dbReference>
<feature type="region of interest" description="Disordered" evidence="1">
    <location>
        <begin position="161"/>
        <end position="469"/>
    </location>
</feature>
<feature type="compositionally biased region" description="Basic and acidic residues" evidence="1">
    <location>
        <begin position="324"/>
        <end position="390"/>
    </location>
</feature>
<comment type="caution">
    <text evidence="3">The sequence shown here is derived from an EMBL/GenBank/DDBJ whole genome shotgun (WGS) entry which is preliminary data.</text>
</comment>
<feature type="compositionally biased region" description="Basic and acidic residues" evidence="1">
    <location>
        <begin position="274"/>
        <end position="300"/>
    </location>
</feature>
<reference evidence="3 4" key="1">
    <citation type="submission" date="2019-09" db="EMBL/GenBank/DDBJ databases">
        <title>Draft Whole-Genome sequence of Blastochloris sulfoviridis DSM 729.</title>
        <authorList>
            <person name="Meyer T.E."/>
            <person name="Kyndt J.A."/>
        </authorList>
    </citation>
    <scope>NUCLEOTIDE SEQUENCE [LARGE SCALE GENOMIC DNA]</scope>
    <source>
        <strain evidence="3 4">DSM 729</strain>
    </source>
</reference>
<name>A0A5M6I3T5_9HYPH</name>
<sequence>MAIFLIVLGTILAVSGLAAIVGGMPFLAFGFDNTLILAGTVGLTGGLLAIGLGSILAALEEIGSRMDLLARPATTGPGAAGRPAARPMARPPAPPRSAQGPAQVPLHAPPPAPAQPYPPMPAPVQAPIKPPVPPVDLERPQEASRALPHELARQMPVSGLAPEDAGMLDEMAPAPPRVLAERSQQARLQPETLRIPPLRVPEPEPEVDLSLYAPHARPQPAEPPQARDDARPQSRLEAISEAKPGFGLRPRREPAPEARPGPGFEANPQTKPQTKPDAKAEAAPEAKGEPDLRPETKPLGEPRFGFKPVPRPEPKPEAGTPESGKPEGKPDAGRPASRPDVRPDSRFQPKADQSRPELLKPEPAKPELARLEPKPEPKPEPKAEPERVDPFRAAWQKAWGQGLTPDGTPEPESAPTPPAGGAAVPAPPAATRPPVPMQPASREPVPTPPVPRQPEAVTDTPEDPASSRILKAGVIGGMAYTLYADGSIEADLPEGLVRFASVQALRDHVERVEHKRAEQKGRDQAG</sequence>
<feature type="compositionally biased region" description="Pro residues" evidence="1">
    <location>
        <begin position="107"/>
        <end position="134"/>
    </location>
</feature>
<gene>
    <name evidence="3" type="ORF">F1193_03285</name>
</gene>
<feature type="compositionally biased region" description="Basic and acidic residues" evidence="1">
    <location>
        <begin position="225"/>
        <end position="240"/>
    </location>
</feature>
<dbReference type="OrthoDB" id="8456817at2"/>
<protein>
    <recommendedName>
        <fullName evidence="5">DUF308 domain-containing protein</fullName>
    </recommendedName>
</protein>
<feature type="compositionally biased region" description="Low complexity" evidence="1">
    <location>
        <begin position="96"/>
        <end position="106"/>
    </location>
</feature>
<feature type="compositionally biased region" description="Low complexity" evidence="1">
    <location>
        <begin position="73"/>
        <end position="88"/>
    </location>
</feature>
<feature type="region of interest" description="Disordered" evidence="1">
    <location>
        <begin position="73"/>
        <end position="143"/>
    </location>
</feature>
<dbReference type="EMBL" id="VWPL01000004">
    <property type="protein sequence ID" value="KAA5602874.1"/>
    <property type="molecule type" value="Genomic_DNA"/>
</dbReference>
<evidence type="ECO:0000256" key="2">
    <source>
        <dbReference type="SAM" id="Phobius"/>
    </source>
</evidence>
<dbReference type="PRINTS" id="PR01217">
    <property type="entry name" value="PRICHEXTENSN"/>
</dbReference>
<evidence type="ECO:0000256" key="1">
    <source>
        <dbReference type="SAM" id="MobiDB-lite"/>
    </source>
</evidence>
<keyword evidence="2" id="KW-0812">Transmembrane</keyword>